<protein>
    <submittedName>
        <fullName evidence="1">Uncharacterized protein</fullName>
    </submittedName>
</protein>
<reference evidence="1 2" key="1">
    <citation type="journal article" date="2018" name="PLoS ONE">
        <title>The draft genome of Kipferlia bialata reveals reductive genome evolution in fornicate parasites.</title>
        <authorList>
            <person name="Tanifuji G."/>
            <person name="Takabayashi S."/>
            <person name="Kume K."/>
            <person name="Takagi M."/>
            <person name="Nakayama T."/>
            <person name="Kamikawa R."/>
            <person name="Inagaki Y."/>
            <person name="Hashimoto T."/>
        </authorList>
    </citation>
    <scope>NUCLEOTIDE SEQUENCE [LARGE SCALE GENOMIC DNA]</scope>
    <source>
        <strain evidence="1">NY0173</strain>
    </source>
</reference>
<name>A0A9K3GSC7_9EUKA</name>
<organism evidence="1 2">
    <name type="scientific">Kipferlia bialata</name>
    <dbReference type="NCBI Taxonomy" id="797122"/>
    <lineage>
        <taxon>Eukaryota</taxon>
        <taxon>Metamonada</taxon>
        <taxon>Carpediemonas-like organisms</taxon>
        <taxon>Kipferlia</taxon>
    </lineage>
</organism>
<dbReference type="Proteomes" id="UP000265618">
    <property type="component" value="Unassembled WGS sequence"/>
</dbReference>
<evidence type="ECO:0000313" key="2">
    <source>
        <dbReference type="Proteomes" id="UP000265618"/>
    </source>
</evidence>
<proteinExistence type="predicted"/>
<sequence>SAESVTRALANDRALAVDRDFMLQLFSGWQGPMKEI</sequence>
<evidence type="ECO:0000313" key="1">
    <source>
        <dbReference type="EMBL" id="GIQ93030.1"/>
    </source>
</evidence>
<feature type="non-terminal residue" evidence="1">
    <location>
        <position position="1"/>
    </location>
</feature>
<gene>
    <name evidence="1" type="ORF">KIPB_017190</name>
</gene>
<dbReference type="EMBL" id="BDIP01011242">
    <property type="protein sequence ID" value="GIQ93030.1"/>
    <property type="molecule type" value="Genomic_DNA"/>
</dbReference>
<accession>A0A9K3GSC7</accession>
<feature type="non-terminal residue" evidence="1">
    <location>
        <position position="36"/>
    </location>
</feature>
<comment type="caution">
    <text evidence="1">The sequence shown here is derived from an EMBL/GenBank/DDBJ whole genome shotgun (WGS) entry which is preliminary data.</text>
</comment>
<dbReference type="AlphaFoldDB" id="A0A9K3GSC7"/>
<keyword evidence="2" id="KW-1185">Reference proteome</keyword>